<dbReference type="SUPFAM" id="SSF56349">
    <property type="entry name" value="DNA breaking-rejoining enzymes"/>
    <property type="match status" value="1"/>
</dbReference>
<keyword evidence="1" id="KW-0229">DNA integration</keyword>
<dbReference type="Proteomes" id="UP000293902">
    <property type="component" value="Chromosome"/>
</dbReference>
<protein>
    <submittedName>
        <fullName evidence="8">Integrase</fullName>
    </submittedName>
</protein>
<dbReference type="GO" id="GO:0015074">
    <property type="term" value="P:DNA integration"/>
    <property type="evidence" value="ECO:0007669"/>
    <property type="project" value="UniProtKB-KW"/>
</dbReference>
<dbReference type="Gene3D" id="1.10.443.10">
    <property type="entry name" value="Intergrase catalytic core"/>
    <property type="match status" value="1"/>
</dbReference>
<evidence type="ECO:0000256" key="1">
    <source>
        <dbReference type="ARBA" id="ARBA00022908"/>
    </source>
</evidence>
<organism evidence="8 9">
    <name type="scientific">Desulfobacter hydrogenophilus</name>
    <dbReference type="NCBI Taxonomy" id="2291"/>
    <lineage>
        <taxon>Bacteria</taxon>
        <taxon>Pseudomonadati</taxon>
        <taxon>Thermodesulfobacteriota</taxon>
        <taxon>Desulfobacteria</taxon>
        <taxon>Desulfobacterales</taxon>
        <taxon>Desulfobacteraceae</taxon>
        <taxon>Desulfobacter</taxon>
    </lineage>
</organism>
<evidence type="ECO:0000313" key="8">
    <source>
        <dbReference type="EMBL" id="RAM02637.1"/>
    </source>
</evidence>
<dbReference type="Proteomes" id="UP000248798">
    <property type="component" value="Unassembled WGS sequence"/>
</dbReference>
<reference evidence="8 9" key="1">
    <citation type="submission" date="2018-06" db="EMBL/GenBank/DDBJ databases">
        <title>Complete Genome Sequence of Desulfobacter hydrogenophilus (DSM3380).</title>
        <authorList>
            <person name="Marietou A."/>
            <person name="Schreiber L."/>
            <person name="Marshall I."/>
            <person name="Jorgensen B."/>
        </authorList>
    </citation>
    <scope>NUCLEOTIDE SEQUENCE [LARGE SCALE GENOMIC DNA]</scope>
    <source>
        <strain evidence="8 9">DSM 3380</strain>
    </source>
</reference>
<dbReference type="PANTHER" id="PTHR30349:SF90">
    <property type="entry name" value="TYROSINE RECOMBINASE XERD"/>
    <property type="match status" value="1"/>
</dbReference>
<accession>A0A328FHZ2</accession>
<evidence type="ECO:0000313" key="9">
    <source>
        <dbReference type="Proteomes" id="UP000248798"/>
    </source>
</evidence>
<dbReference type="Pfam" id="PF02899">
    <property type="entry name" value="Phage_int_SAM_1"/>
    <property type="match status" value="1"/>
</dbReference>
<evidence type="ECO:0000259" key="6">
    <source>
        <dbReference type="PROSITE" id="PS51900"/>
    </source>
</evidence>
<dbReference type="EMBL" id="CP036313">
    <property type="protein sequence ID" value="QBH12003.1"/>
    <property type="molecule type" value="Genomic_DNA"/>
</dbReference>
<name>A0A328FHZ2_9BACT</name>
<dbReference type="PROSITE" id="PS51900">
    <property type="entry name" value="CB"/>
    <property type="match status" value="1"/>
</dbReference>
<dbReference type="PROSITE" id="PS51898">
    <property type="entry name" value="TYR_RECOMBINASE"/>
    <property type="match status" value="1"/>
</dbReference>
<dbReference type="Pfam" id="PF00589">
    <property type="entry name" value="Phage_integrase"/>
    <property type="match status" value="1"/>
</dbReference>
<keyword evidence="10" id="KW-1185">Reference proteome</keyword>
<dbReference type="InterPro" id="IPR004107">
    <property type="entry name" value="Integrase_SAM-like_N"/>
</dbReference>
<dbReference type="InterPro" id="IPR013762">
    <property type="entry name" value="Integrase-like_cat_sf"/>
</dbReference>
<dbReference type="GO" id="GO:0003677">
    <property type="term" value="F:DNA binding"/>
    <property type="evidence" value="ECO:0007669"/>
    <property type="project" value="UniProtKB-UniRule"/>
</dbReference>
<keyword evidence="3" id="KW-0233">DNA recombination</keyword>
<dbReference type="InterPro" id="IPR044068">
    <property type="entry name" value="CB"/>
</dbReference>
<dbReference type="PANTHER" id="PTHR30349">
    <property type="entry name" value="PHAGE INTEGRASE-RELATED"/>
    <property type="match status" value="1"/>
</dbReference>
<evidence type="ECO:0000256" key="3">
    <source>
        <dbReference type="ARBA" id="ARBA00023172"/>
    </source>
</evidence>
<dbReference type="InterPro" id="IPR011010">
    <property type="entry name" value="DNA_brk_join_enz"/>
</dbReference>
<feature type="domain" description="Core-binding (CB)" evidence="6">
    <location>
        <begin position="1"/>
        <end position="85"/>
    </location>
</feature>
<evidence type="ECO:0000259" key="5">
    <source>
        <dbReference type="PROSITE" id="PS51898"/>
    </source>
</evidence>
<reference evidence="7 10" key="2">
    <citation type="submission" date="2019-02" db="EMBL/GenBank/DDBJ databases">
        <title>Complete genome sequence of Desulfobacter hydrogenophilus AcRS1.</title>
        <authorList>
            <person name="Marietou A."/>
            <person name="Lund M.B."/>
            <person name="Marshall I.P.G."/>
            <person name="Schreiber L."/>
            <person name="Jorgensen B."/>
        </authorList>
    </citation>
    <scope>NUCLEOTIDE SEQUENCE [LARGE SCALE GENOMIC DNA]</scope>
    <source>
        <strain evidence="7 10">AcRS1</strain>
    </source>
</reference>
<gene>
    <name evidence="8" type="ORF">DO021_07310</name>
    <name evidence="7" type="ORF">EYB58_03120</name>
</gene>
<dbReference type="InterPro" id="IPR002104">
    <property type="entry name" value="Integrase_catalytic"/>
</dbReference>
<feature type="domain" description="Tyr recombinase" evidence="5">
    <location>
        <begin position="108"/>
        <end position="291"/>
    </location>
</feature>
<evidence type="ECO:0000256" key="2">
    <source>
        <dbReference type="ARBA" id="ARBA00023125"/>
    </source>
</evidence>
<evidence type="ECO:0000313" key="7">
    <source>
        <dbReference type="EMBL" id="QBH12003.1"/>
    </source>
</evidence>
<dbReference type="OrthoDB" id="5429152at2"/>
<evidence type="ECO:0000313" key="10">
    <source>
        <dbReference type="Proteomes" id="UP000293902"/>
    </source>
</evidence>
<dbReference type="InterPro" id="IPR010998">
    <property type="entry name" value="Integrase_recombinase_N"/>
</dbReference>
<dbReference type="Gene3D" id="1.10.150.130">
    <property type="match status" value="1"/>
</dbReference>
<dbReference type="AlphaFoldDB" id="A0A328FHZ2"/>
<keyword evidence="2 4" id="KW-0238">DNA-binding</keyword>
<sequence>MFAGLIEDFTKWMESERGLSLRTIRNYCWYVKKFLHWCEDHNRSVSTVEILDVDTFLASCGDKGWSRVSVATTAKALKTFFRYAAQRGWCLPAIAPAIQGPRLFSQEILPSGPTWKDVNRLIDNVATDRPQNIRDRAIILLFVIYALRSSEVASLSLEDIDWENNRISVFRPKQRRTQTYPLTPIVGNAIIRYLRSVRPQNCRHEIFLTLKAPIKPLSVGGLYNVVSRCMANVGLHPIHRGPHALRHACAMHLVTEGLSLKEIGDHLGHRSTSATRIYAKVNLPELRLVADVDLGGLS</sequence>
<dbReference type="InterPro" id="IPR050090">
    <property type="entry name" value="Tyrosine_recombinase_XerCD"/>
</dbReference>
<dbReference type="GO" id="GO:0006310">
    <property type="term" value="P:DNA recombination"/>
    <property type="evidence" value="ECO:0007669"/>
    <property type="project" value="UniProtKB-KW"/>
</dbReference>
<evidence type="ECO:0000256" key="4">
    <source>
        <dbReference type="PROSITE-ProRule" id="PRU01248"/>
    </source>
</evidence>
<dbReference type="RefSeq" id="WP_111955208.1">
    <property type="nucleotide sequence ID" value="NZ_CP036313.1"/>
</dbReference>
<proteinExistence type="predicted"/>
<dbReference type="EMBL" id="QLNI01000012">
    <property type="protein sequence ID" value="RAM02637.1"/>
    <property type="molecule type" value="Genomic_DNA"/>
</dbReference>